<evidence type="ECO:0000313" key="2">
    <source>
        <dbReference type="EMBL" id="EDM99727.1"/>
    </source>
</evidence>
<accession>A6NW68</accession>
<dbReference type="Proteomes" id="UP000003639">
    <property type="component" value="Unassembled WGS sequence"/>
</dbReference>
<keyword evidence="1" id="KW-0472">Membrane</keyword>
<proteinExistence type="predicted"/>
<keyword evidence="3" id="KW-1185">Reference proteome</keyword>
<keyword evidence="1" id="KW-1133">Transmembrane helix</keyword>
<evidence type="ECO:0000256" key="1">
    <source>
        <dbReference type="SAM" id="Phobius"/>
    </source>
</evidence>
<reference evidence="2 3" key="2">
    <citation type="submission" date="2007-06" db="EMBL/GenBank/DDBJ databases">
        <title>Draft genome sequence of Pseudoflavonifractor capillosus ATCC 29799.</title>
        <authorList>
            <person name="Sudarsanam P."/>
            <person name="Ley R."/>
            <person name="Guruge J."/>
            <person name="Turnbaugh P.J."/>
            <person name="Mahowald M."/>
            <person name="Liep D."/>
            <person name="Gordon J."/>
        </authorList>
    </citation>
    <scope>NUCLEOTIDE SEQUENCE [LARGE SCALE GENOMIC DNA]</scope>
    <source>
        <strain evidence="2 3">ATCC 29799</strain>
    </source>
</reference>
<dbReference type="EMBL" id="AAXG02000015">
    <property type="protein sequence ID" value="EDM99727.1"/>
    <property type="molecule type" value="Genomic_DNA"/>
</dbReference>
<name>A6NW68_9FIRM</name>
<feature type="transmembrane region" description="Helical" evidence="1">
    <location>
        <begin position="68"/>
        <end position="93"/>
    </location>
</feature>
<sequence length="182" mass="19369">MVFKYQTIVNIAAVFSMKNAPIPDTRPELGYFYIHILLFSFSAHGIPGRIRPQLSGDGAAQLPVEAQICAFGGPLGLLVLLVFLPALALFVAAEVIIGAVALTGKHGAVLLITEIGPAGKRCIGRYKQALLESGFMIPPASSSFLSFRVKISCSICNAAGFSLLCFSRFPSAVSLKFLIILP</sequence>
<gene>
    <name evidence="2" type="ORF">BACCAP_02463</name>
</gene>
<organism evidence="2 3">
    <name type="scientific">Pseudoflavonifractor capillosus ATCC 29799</name>
    <dbReference type="NCBI Taxonomy" id="411467"/>
    <lineage>
        <taxon>Bacteria</taxon>
        <taxon>Bacillati</taxon>
        <taxon>Bacillota</taxon>
        <taxon>Clostridia</taxon>
        <taxon>Eubacteriales</taxon>
        <taxon>Oscillospiraceae</taxon>
        <taxon>Pseudoflavonifractor</taxon>
    </lineage>
</organism>
<dbReference type="STRING" id="411467.BACCAP_02463"/>
<dbReference type="AlphaFoldDB" id="A6NW68"/>
<evidence type="ECO:0000313" key="3">
    <source>
        <dbReference type="Proteomes" id="UP000003639"/>
    </source>
</evidence>
<comment type="caution">
    <text evidence="2">The sequence shown here is derived from an EMBL/GenBank/DDBJ whole genome shotgun (WGS) entry which is preliminary data.</text>
</comment>
<keyword evidence="1" id="KW-0812">Transmembrane</keyword>
<protein>
    <submittedName>
        <fullName evidence="2">Uncharacterized protein</fullName>
    </submittedName>
</protein>
<reference evidence="2 3" key="1">
    <citation type="submission" date="2007-04" db="EMBL/GenBank/DDBJ databases">
        <authorList>
            <person name="Fulton L."/>
            <person name="Clifton S."/>
            <person name="Fulton B."/>
            <person name="Xu J."/>
            <person name="Minx P."/>
            <person name="Pepin K.H."/>
            <person name="Johnson M."/>
            <person name="Thiruvilangam P."/>
            <person name="Bhonagiri V."/>
            <person name="Nash W.E."/>
            <person name="Mardis E.R."/>
            <person name="Wilson R.K."/>
        </authorList>
    </citation>
    <scope>NUCLEOTIDE SEQUENCE [LARGE SCALE GENOMIC DNA]</scope>
    <source>
        <strain evidence="2 3">ATCC 29799</strain>
    </source>
</reference>